<dbReference type="AlphaFoldDB" id="A0A7R9W790"/>
<keyword evidence="1" id="KW-0732">Signal</keyword>
<accession>A0A7R9W790</accession>
<gene>
    <name evidence="2" type="ORF">TDUB1175_LOCUS14997</name>
</gene>
<evidence type="ECO:0000256" key="1">
    <source>
        <dbReference type="SAM" id="SignalP"/>
    </source>
</evidence>
<feature type="chain" id="PRO_5031237563" description="Thioredoxin domain-containing protein" evidence="1">
    <location>
        <begin position="21"/>
        <end position="153"/>
    </location>
</feature>
<dbReference type="EMBL" id="HBED01029923">
    <property type="protein sequence ID" value="CAD8316204.1"/>
    <property type="molecule type" value="Transcribed_RNA"/>
</dbReference>
<organism evidence="2">
    <name type="scientific">Pseudictyota dubia</name>
    <dbReference type="NCBI Taxonomy" id="2749911"/>
    <lineage>
        <taxon>Eukaryota</taxon>
        <taxon>Sar</taxon>
        <taxon>Stramenopiles</taxon>
        <taxon>Ochrophyta</taxon>
        <taxon>Bacillariophyta</taxon>
        <taxon>Mediophyceae</taxon>
        <taxon>Biddulphiophycidae</taxon>
        <taxon>Eupodiscales</taxon>
        <taxon>Odontellaceae</taxon>
        <taxon>Pseudictyota</taxon>
    </lineage>
</organism>
<reference evidence="2" key="1">
    <citation type="submission" date="2021-01" db="EMBL/GenBank/DDBJ databases">
        <authorList>
            <person name="Corre E."/>
            <person name="Pelletier E."/>
            <person name="Niang G."/>
            <person name="Scheremetjew M."/>
            <person name="Finn R."/>
            <person name="Kale V."/>
            <person name="Holt S."/>
            <person name="Cochrane G."/>
            <person name="Meng A."/>
            <person name="Brown T."/>
            <person name="Cohen L."/>
        </authorList>
    </citation>
    <scope>NUCLEOTIDE SEQUENCE</scope>
    <source>
        <strain evidence="2">CCMP147</strain>
    </source>
</reference>
<sequence length="153" mass="17225">MKAAVLTLCLAAATLGGADAFVPSAQSPSFVHFPSRTALHAKYNSMDEILALFPEDKPVLINFYDANTEEEIKNDIFRAKTLLKDRCTVCSIKQQDYPELSKLWDASEKSPSMILFNDGKPVCRLYEESHYLEIVAKVGQYCREEGEEHKAFN</sequence>
<evidence type="ECO:0008006" key="3">
    <source>
        <dbReference type="Google" id="ProtNLM"/>
    </source>
</evidence>
<evidence type="ECO:0000313" key="2">
    <source>
        <dbReference type="EMBL" id="CAD8316204.1"/>
    </source>
</evidence>
<protein>
    <recommendedName>
        <fullName evidence="3">Thioredoxin domain-containing protein</fullName>
    </recommendedName>
</protein>
<proteinExistence type="predicted"/>
<feature type="signal peptide" evidence="1">
    <location>
        <begin position="1"/>
        <end position="20"/>
    </location>
</feature>
<name>A0A7R9W790_9STRA</name>